<protein>
    <submittedName>
        <fullName evidence="1">Uncharacterized protein</fullName>
    </submittedName>
</protein>
<gene>
    <name evidence="1" type="ORF">JTE90_025494</name>
</gene>
<sequence>MNTSQMKVFPDLKECSGADGPTSCETWKILIRRRGEAAATLIIGYWTFGSQTCCDICLCGVSLGEGDCGALGKWDWWEGGFGFRFLHTFY</sequence>
<organism evidence="1 2">
    <name type="scientific">Oedothorax gibbosus</name>
    <dbReference type="NCBI Taxonomy" id="931172"/>
    <lineage>
        <taxon>Eukaryota</taxon>
        <taxon>Metazoa</taxon>
        <taxon>Ecdysozoa</taxon>
        <taxon>Arthropoda</taxon>
        <taxon>Chelicerata</taxon>
        <taxon>Arachnida</taxon>
        <taxon>Araneae</taxon>
        <taxon>Araneomorphae</taxon>
        <taxon>Entelegynae</taxon>
        <taxon>Araneoidea</taxon>
        <taxon>Linyphiidae</taxon>
        <taxon>Erigoninae</taxon>
        <taxon>Oedothorax</taxon>
    </lineage>
</organism>
<proteinExistence type="predicted"/>
<evidence type="ECO:0000313" key="1">
    <source>
        <dbReference type="EMBL" id="KAG8189062.1"/>
    </source>
</evidence>
<reference evidence="1 2" key="1">
    <citation type="journal article" date="2022" name="Nat. Ecol. Evol.">
        <title>A masculinizing supergene underlies an exaggerated male reproductive morph in a spider.</title>
        <authorList>
            <person name="Hendrickx F."/>
            <person name="De Corte Z."/>
            <person name="Sonet G."/>
            <person name="Van Belleghem S.M."/>
            <person name="Kostlbacher S."/>
            <person name="Vangestel C."/>
        </authorList>
    </citation>
    <scope>NUCLEOTIDE SEQUENCE [LARGE SCALE GENOMIC DNA]</scope>
    <source>
        <strain evidence="1">W744_W776</strain>
    </source>
</reference>
<dbReference type="AlphaFoldDB" id="A0AAV6UZ85"/>
<name>A0AAV6UZ85_9ARAC</name>
<dbReference type="EMBL" id="JAFNEN010000222">
    <property type="protein sequence ID" value="KAG8189062.1"/>
    <property type="molecule type" value="Genomic_DNA"/>
</dbReference>
<keyword evidence="2" id="KW-1185">Reference proteome</keyword>
<comment type="caution">
    <text evidence="1">The sequence shown here is derived from an EMBL/GenBank/DDBJ whole genome shotgun (WGS) entry which is preliminary data.</text>
</comment>
<dbReference type="Proteomes" id="UP000827092">
    <property type="component" value="Unassembled WGS sequence"/>
</dbReference>
<accession>A0AAV6UZ85</accession>
<evidence type="ECO:0000313" key="2">
    <source>
        <dbReference type="Proteomes" id="UP000827092"/>
    </source>
</evidence>